<accession>A0A2P6NGU6</accession>
<evidence type="ECO:0000313" key="2">
    <source>
        <dbReference type="Proteomes" id="UP000241769"/>
    </source>
</evidence>
<organism evidence="1 2">
    <name type="scientific">Planoprotostelium fungivorum</name>
    <dbReference type="NCBI Taxonomy" id="1890364"/>
    <lineage>
        <taxon>Eukaryota</taxon>
        <taxon>Amoebozoa</taxon>
        <taxon>Evosea</taxon>
        <taxon>Variosea</taxon>
        <taxon>Cavosteliida</taxon>
        <taxon>Cavosteliaceae</taxon>
        <taxon>Planoprotostelium</taxon>
    </lineage>
</organism>
<dbReference type="Proteomes" id="UP000241769">
    <property type="component" value="Unassembled WGS sequence"/>
</dbReference>
<keyword evidence="2" id="KW-1185">Reference proteome</keyword>
<name>A0A2P6NGU6_9EUKA</name>
<comment type="caution">
    <text evidence="1">The sequence shown here is derived from an EMBL/GenBank/DDBJ whole genome shotgun (WGS) entry which is preliminary data.</text>
</comment>
<sequence length="96" mass="10910">SEPMPFHFDGNFKTKKILTPDGEEKMVPDPPRTLGGFNETKLTKLPLITLHPSLNTPCLRFHEPWPQEKTAFQPTFTIIEGQQDLTSKVIFCSRGL</sequence>
<dbReference type="AlphaFoldDB" id="A0A2P6NGU6"/>
<evidence type="ECO:0000313" key="1">
    <source>
        <dbReference type="EMBL" id="PRP83177.1"/>
    </source>
</evidence>
<dbReference type="EMBL" id="MDYQ01000087">
    <property type="protein sequence ID" value="PRP83177.1"/>
    <property type="molecule type" value="Genomic_DNA"/>
</dbReference>
<protein>
    <submittedName>
        <fullName evidence="1">Pyoverdine/dityrosine biosynthesis protein</fullName>
    </submittedName>
</protein>
<reference evidence="1 2" key="1">
    <citation type="journal article" date="2018" name="Genome Biol. Evol.">
        <title>Multiple Roots of Fruiting Body Formation in Amoebozoa.</title>
        <authorList>
            <person name="Hillmann F."/>
            <person name="Forbes G."/>
            <person name="Novohradska S."/>
            <person name="Ferling I."/>
            <person name="Riege K."/>
            <person name="Groth M."/>
            <person name="Westermann M."/>
            <person name="Marz M."/>
            <person name="Spaller T."/>
            <person name="Winckler T."/>
            <person name="Schaap P."/>
            <person name="Glockner G."/>
        </authorList>
    </citation>
    <scope>NUCLEOTIDE SEQUENCE [LARGE SCALE GENOMIC DNA]</scope>
    <source>
        <strain evidence="1 2">Jena</strain>
    </source>
</reference>
<gene>
    <name evidence="1" type="ORF">PROFUN_09341</name>
</gene>
<proteinExistence type="predicted"/>
<feature type="non-terminal residue" evidence="1">
    <location>
        <position position="1"/>
    </location>
</feature>
<dbReference type="OrthoDB" id="429813at2759"/>
<dbReference type="InParanoid" id="A0A2P6NGU6"/>